<gene>
    <name evidence="1" type="ORF">BU16DRAFT_588036</name>
</gene>
<dbReference type="Proteomes" id="UP000799750">
    <property type="component" value="Unassembled WGS sequence"/>
</dbReference>
<sequence>MATSSGKRGEGRHGRHGTMKSDLFTYYSLSDTQGRGLRHQLFSTFPNPHAPRAAPSLEHSIAMASMLQPATTVIPCPPSRTVSLSRKISFSIRQSILTAPYTQVILDYNDATVPTHIPLKMLTTFSTTVPHFLQGGRIFTYGDRIFIHGDHIIIPRKVQHVFGIDAVLRWLSDFCRSREPVHLQAPESLTQCVQIHQALWLFGMSNEACQLAAIMHYDLKNRDITVEEVQGIWENAGVSTEAQRFVQPMVDNIVRLRLEGGTGGYPDRIGRFLNTSMLLKGHVQVTYEAMVAKSRRCAVVPVVPVVPRVRAPVPLAPAPLNPRLVAPRQSERPPIGSKETPIILSEEDKEAAAQDNKKWSRDRIGAWVREQIEGCLSAGEAFYRNDAKNRMITFLELED</sequence>
<protein>
    <submittedName>
        <fullName evidence="1">Uncharacterized protein</fullName>
    </submittedName>
</protein>
<accession>A0A6A6RDE0</accession>
<dbReference type="AlphaFoldDB" id="A0A6A6RDE0"/>
<name>A0A6A6RDE0_9PEZI</name>
<evidence type="ECO:0000313" key="2">
    <source>
        <dbReference type="Proteomes" id="UP000799750"/>
    </source>
</evidence>
<evidence type="ECO:0000313" key="1">
    <source>
        <dbReference type="EMBL" id="KAF2502699.1"/>
    </source>
</evidence>
<proteinExistence type="predicted"/>
<reference evidence="1" key="1">
    <citation type="journal article" date="2020" name="Stud. Mycol.">
        <title>101 Dothideomycetes genomes: a test case for predicting lifestyles and emergence of pathogens.</title>
        <authorList>
            <person name="Haridas S."/>
            <person name="Albert R."/>
            <person name="Binder M."/>
            <person name="Bloem J."/>
            <person name="Labutti K."/>
            <person name="Salamov A."/>
            <person name="Andreopoulos B."/>
            <person name="Baker S."/>
            <person name="Barry K."/>
            <person name="Bills G."/>
            <person name="Bluhm B."/>
            <person name="Cannon C."/>
            <person name="Castanera R."/>
            <person name="Culley D."/>
            <person name="Daum C."/>
            <person name="Ezra D."/>
            <person name="Gonzalez J."/>
            <person name="Henrissat B."/>
            <person name="Kuo A."/>
            <person name="Liang C."/>
            <person name="Lipzen A."/>
            <person name="Lutzoni F."/>
            <person name="Magnuson J."/>
            <person name="Mondo S."/>
            <person name="Nolan M."/>
            <person name="Ohm R."/>
            <person name="Pangilinan J."/>
            <person name="Park H.-J."/>
            <person name="Ramirez L."/>
            <person name="Alfaro M."/>
            <person name="Sun H."/>
            <person name="Tritt A."/>
            <person name="Yoshinaga Y."/>
            <person name="Zwiers L.-H."/>
            <person name="Turgeon B."/>
            <person name="Goodwin S."/>
            <person name="Spatafora J."/>
            <person name="Crous P."/>
            <person name="Grigoriev I."/>
        </authorList>
    </citation>
    <scope>NUCLEOTIDE SEQUENCE</scope>
    <source>
        <strain evidence="1">CBS 269.34</strain>
    </source>
</reference>
<dbReference type="EMBL" id="MU004181">
    <property type="protein sequence ID" value="KAF2502699.1"/>
    <property type="molecule type" value="Genomic_DNA"/>
</dbReference>
<organism evidence="1 2">
    <name type="scientific">Lophium mytilinum</name>
    <dbReference type="NCBI Taxonomy" id="390894"/>
    <lineage>
        <taxon>Eukaryota</taxon>
        <taxon>Fungi</taxon>
        <taxon>Dikarya</taxon>
        <taxon>Ascomycota</taxon>
        <taxon>Pezizomycotina</taxon>
        <taxon>Dothideomycetes</taxon>
        <taxon>Pleosporomycetidae</taxon>
        <taxon>Mytilinidiales</taxon>
        <taxon>Mytilinidiaceae</taxon>
        <taxon>Lophium</taxon>
    </lineage>
</organism>
<keyword evidence="2" id="KW-1185">Reference proteome</keyword>
<dbReference type="OrthoDB" id="10610151at2759"/>